<evidence type="ECO:0000256" key="1">
    <source>
        <dbReference type="SAM" id="MobiDB-lite"/>
    </source>
</evidence>
<organism evidence="2 3">
    <name type="scientific">Friedmanniomyces endolithicus</name>
    <dbReference type="NCBI Taxonomy" id="329885"/>
    <lineage>
        <taxon>Eukaryota</taxon>
        <taxon>Fungi</taxon>
        <taxon>Dikarya</taxon>
        <taxon>Ascomycota</taxon>
        <taxon>Pezizomycotina</taxon>
        <taxon>Dothideomycetes</taxon>
        <taxon>Dothideomycetidae</taxon>
        <taxon>Mycosphaerellales</taxon>
        <taxon>Teratosphaeriaceae</taxon>
        <taxon>Friedmanniomyces</taxon>
    </lineage>
</organism>
<evidence type="ECO:0000313" key="2">
    <source>
        <dbReference type="EMBL" id="KAK0303180.1"/>
    </source>
</evidence>
<evidence type="ECO:0000313" key="3">
    <source>
        <dbReference type="Proteomes" id="UP001168146"/>
    </source>
</evidence>
<dbReference type="AlphaFoldDB" id="A0AAN6F3T3"/>
<reference evidence="2" key="1">
    <citation type="submission" date="2021-12" db="EMBL/GenBank/DDBJ databases">
        <title>Black yeast isolated from Biological Soil Crust.</title>
        <authorList>
            <person name="Kurbessoian T."/>
        </authorList>
    </citation>
    <scope>NUCLEOTIDE SEQUENCE</scope>
    <source>
        <strain evidence="2">CCFEE 5208</strain>
    </source>
</reference>
<sequence>MRGVELGEASDKQGEEEKAEVTVANSKPATKRKTHARAISSGSKLTEELSRPTTAETTSTTMVKQTEVSISTIEVCHDGTTGLLDEEPATIGIEDEEGASRAQKGGLRCTASKGKEVTKSVGQAVRSSLKGAGSGSGSATGKLNQTMLSFGKMN</sequence>
<dbReference type="EMBL" id="JASUXU010000156">
    <property type="protein sequence ID" value="KAK0303180.1"/>
    <property type="molecule type" value="Genomic_DNA"/>
</dbReference>
<accession>A0AAN6F3T3</accession>
<comment type="caution">
    <text evidence="2">The sequence shown here is derived from an EMBL/GenBank/DDBJ whole genome shotgun (WGS) entry which is preliminary data.</text>
</comment>
<name>A0AAN6F3T3_9PEZI</name>
<gene>
    <name evidence="2" type="ORF">LTR82_017634</name>
</gene>
<feature type="region of interest" description="Disordered" evidence="1">
    <location>
        <begin position="1"/>
        <end position="65"/>
    </location>
</feature>
<dbReference type="Proteomes" id="UP001168146">
    <property type="component" value="Unassembled WGS sequence"/>
</dbReference>
<feature type="compositionally biased region" description="Basic and acidic residues" evidence="1">
    <location>
        <begin position="9"/>
        <end position="20"/>
    </location>
</feature>
<proteinExistence type="predicted"/>
<feature type="region of interest" description="Disordered" evidence="1">
    <location>
        <begin position="128"/>
        <end position="154"/>
    </location>
</feature>
<protein>
    <submittedName>
        <fullName evidence="2">Uncharacterized protein</fullName>
    </submittedName>
</protein>